<dbReference type="Proteomes" id="UP001607302">
    <property type="component" value="Unassembled WGS sequence"/>
</dbReference>
<gene>
    <name evidence="1" type="ORF">V1478_007420</name>
</gene>
<comment type="caution">
    <text evidence="1">The sequence shown here is derived from an EMBL/GenBank/DDBJ whole genome shotgun (WGS) entry which is preliminary data.</text>
</comment>
<evidence type="ECO:0000313" key="2">
    <source>
        <dbReference type="Proteomes" id="UP001607302"/>
    </source>
</evidence>
<dbReference type="EMBL" id="JAUDFV010000133">
    <property type="protein sequence ID" value="KAL2727142.1"/>
    <property type="molecule type" value="Genomic_DNA"/>
</dbReference>
<reference evidence="1 2" key="1">
    <citation type="journal article" date="2024" name="Ann. Entomol. Soc. Am.">
        <title>Genomic analyses of the southern and eastern yellowjacket wasps (Hymenoptera: Vespidae) reveal evolutionary signatures of social life.</title>
        <authorList>
            <person name="Catto M.A."/>
            <person name="Caine P.B."/>
            <person name="Orr S.E."/>
            <person name="Hunt B.G."/>
            <person name="Goodisman M.A.D."/>
        </authorList>
    </citation>
    <scope>NUCLEOTIDE SEQUENCE [LARGE SCALE GENOMIC DNA]</scope>
    <source>
        <strain evidence="1">233</strain>
        <tissue evidence="1">Head and thorax</tissue>
    </source>
</reference>
<name>A0ABD2B338_VESSQ</name>
<accession>A0ABD2B338</accession>
<sequence length="108" mass="12287">MSQHALKNSSHAYTLCISRADKICEINHLCIRQCKIPSLHAFVKLFNNDYIILIPNVPTYNVKYQHMESCTDIAYNYFCGKFENYNVIVDIIHGNLDLTTSAIGSSTL</sequence>
<proteinExistence type="predicted"/>
<keyword evidence="2" id="KW-1185">Reference proteome</keyword>
<evidence type="ECO:0000313" key="1">
    <source>
        <dbReference type="EMBL" id="KAL2727142.1"/>
    </source>
</evidence>
<dbReference type="AlphaFoldDB" id="A0ABD2B338"/>
<protein>
    <submittedName>
        <fullName evidence="1">Uncharacterized protein</fullName>
    </submittedName>
</protein>
<organism evidence="1 2">
    <name type="scientific">Vespula squamosa</name>
    <name type="common">Southern yellow jacket</name>
    <name type="synonym">Wasp</name>
    <dbReference type="NCBI Taxonomy" id="30214"/>
    <lineage>
        <taxon>Eukaryota</taxon>
        <taxon>Metazoa</taxon>
        <taxon>Ecdysozoa</taxon>
        <taxon>Arthropoda</taxon>
        <taxon>Hexapoda</taxon>
        <taxon>Insecta</taxon>
        <taxon>Pterygota</taxon>
        <taxon>Neoptera</taxon>
        <taxon>Endopterygota</taxon>
        <taxon>Hymenoptera</taxon>
        <taxon>Apocrita</taxon>
        <taxon>Aculeata</taxon>
        <taxon>Vespoidea</taxon>
        <taxon>Vespidae</taxon>
        <taxon>Vespinae</taxon>
        <taxon>Vespula</taxon>
    </lineage>
</organism>